<evidence type="ECO:0000313" key="2">
    <source>
        <dbReference type="EMBL" id="MBD2841945.1"/>
    </source>
</evidence>
<keyword evidence="3" id="KW-1185">Reference proteome</keyword>
<evidence type="ECO:0000256" key="1">
    <source>
        <dbReference type="SAM" id="Phobius"/>
    </source>
</evidence>
<keyword evidence="1" id="KW-0812">Transmembrane</keyword>
<feature type="transmembrane region" description="Helical" evidence="1">
    <location>
        <begin position="132"/>
        <end position="152"/>
    </location>
</feature>
<organism evidence="2 3">
    <name type="scientific">Erythrobacter rubeus</name>
    <dbReference type="NCBI Taxonomy" id="2760803"/>
    <lineage>
        <taxon>Bacteria</taxon>
        <taxon>Pseudomonadati</taxon>
        <taxon>Pseudomonadota</taxon>
        <taxon>Alphaproteobacteria</taxon>
        <taxon>Sphingomonadales</taxon>
        <taxon>Erythrobacteraceae</taxon>
        <taxon>Erythrobacter/Porphyrobacter group</taxon>
        <taxon>Erythrobacter</taxon>
    </lineage>
</organism>
<evidence type="ECO:0000313" key="3">
    <source>
        <dbReference type="Proteomes" id="UP000635384"/>
    </source>
</evidence>
<sequence>MFVGHWAPAFAAAAISPSGPKLATYFIAAQLVDWGFFALALFGIERMRVDPDATVMVPFDLYHMPYTHSLLGTGIWAVAMAGVVLILNRNLIGGLLAGLVVMSHWLLDWITHRPDMTIAGGEETYGLGLWNYPFAAIPLEAGITLAAFVFYLKRTRGPIGPPLILLLVLGAFQAINWFGPHPASAGPMLYLQALLAFGVATAFAWWVGENRYFVRRGGLATTGV</sequence>
<dbReference type="Proteomes" id="UP000635384">
    <property type="component" value="Unassembled WGS sequence"/>
</dbReference>
<feature type="transmembrane region" description="Helical" evidence="1">
    <location>
        <begin position="64"/>
        <end position="87"/>
    </location>
</feature>
<feature type="transmembrane region" description="Helical" evidence="1">
    <location>
        <begin position="22"/>
        <end position="44"/>
    </location>
</feature>
<proteinExistence type="predicted"/>
<comment type="caution">
    <text evidence="2">The sequence shown here is derived from an EMBL/GenBank/DDBJ whole genome shotgun (WGS) entry which is preliminary data.</text>
</comment>
<accession>A0ABR8KN01</accession>
<feature type="transmembrane region" description="Helical" evidence="1">
    <location>
        <begin position="94"/>
        <end position="112"/>
    </location>
</feature>
<keyword evidence="1" id="KW-0472">Membrane</keyword>
<feature type="transmembrane region" description="Helical" evidence="1">
    <location>
        <begin position="190"/>
        <end position="208"/>
    </location>
</feature>
<feature type="transmembrane region" description="Helical" evidence="1">
    <location>
        <begin position="159"/>
        <end position="178"/>
    </location>
</feature>
<dbReference type="RefSeq" id="WP_190787445.1">
    <property type="nucleotide sequence ID" value="NZ_JACXLC010000001.1"/>
</dbReference>
<keyword evidence="1" id="KW-1133">Transmembrane helix</keyword>
<gene>
    <name evidence="2" type="ORF">IB285_06680</name>
</gene>
<reference evidence="2 3" key="1">
    <citation type="submission" date="2020-09" db="EMBL/GenBank/DDBJ databases">
        <authorList>
            <person name="Yoon J.-W."/>
        </authorList>
    </citation>
    <scope>NUCLEOTIDE SEQUENCE [LARGE SCALE GENOMIC DNA]</scope>
    <source>
        <strain evidence="2 3">KMU-140</strain>
    </source>
</reference>
<name>A0ABR8KN01_9SPHN</name>
<dbReference type="EMBL" id="JACXLC010000001">
    <property type="protein sequence ID" value="MBD2841945.1"/>
    <property type="molecule type" value="Genomic_DNA"/>
</dbReference>
<evidence type="ECO:0008006" key="4">
    <source>
        <dbReference type="Google" id="ProtNLM"/>
    </source>
</evidence>
<protein>
    <recommendedName>
        <fullName evidence="4">LexA-binding, inner membrane-associated hydrolase</fullName>
    </recommendedName>
</protein>